<dbReference type="GO" id="GO:0000049">
    <property type="term" value="F:tRNA binding"/>
    <property type="evidence" value="ECO:0007669"/>
    <property type="project" value="TreeGrafter"/>
</dbReference>
<evidence type="ECO:0000313" key="5">
    <source>
        <dbReference type="EMBL" id="SVC21373.1"/>
    </source>
</evidence>
<dbReference type="InterPro" id="IPR031157">
    <property type="entry name" value="G_TR_CS"/>
</dbReference>
<gene>
    <name evidence="5" type="ORF">METZ01_LOCUS274227</name>
</gene>
<keyword evidence="1" id="KW-0547">Nucleotide-binding</keyword>
<dbReference type="InterPro" id="IPR000795">
    <property type="entry name" value="T_Tr_GTP-bd_dom"/>
</dbReference>
<dbReference type="PANTHER" id="PTHR42854">
    <property type="entry name" value="EUKARYOTIC TRANSLATION INITIATION FACTOR 2 SUBUNIT 3 FAMILY MEMBER"/>
    <property type="match status" value="1"/>
</dbReference>
<dbReference type="InterPro" id="IPR050543">
    <property type="entry name" value="eIF2G"/>
</dbReference>
<dbReference type="GO" id="GO:0016259">
    <property type="term" value="P:selenocysteine metabolic process"/>
    <property type="evidence" value="ECO:0007669"/>
    <property type="project" value="TreeGrafter"/>
</dbReference>
<sequence>MILGTAGHIDHGKTSLVQALTGIDTDRLKEEKERGITIDLGFAEFSPKPGFEFGVVDVPGHEGFIRNMVAGATGMDLVLLVIASDESVMPQTREHLDILQILGVS</sequence>
<dbReference type="GO" id="GO:0005525">
    <property type="term" value="F:GTP binding"/>
    <property type="evidence" value="ECO:0007669"/>
    <property type="project" value="UniProtKB-KW"/>
</dbReference>
<dbReference type="AlphaFoldDB" id="A0A382KCZ4"/>
<reference evidence="5" key="1">
    <citation type="submission" date="2018-05" db="EMBL/GenBank/DDBJ databases">
        <authorList>
            <person name="Lanie J.A."/>
            <person name="Ng W.-L."/>
            <person name="Kazmierczak K.M."/>
            <person name="Andrzejewski T.M."/>
            <person name="Davidsen T.M."/>
            <person name="Wayne K.J."/>
            <person name="Tettelin H."/>
            <person name="Glass J.I."/>
            <person name="Rusch D."/>
            <person name="Podicherti R."/>
            <person name="Tsui H.-C.T."/>
            <person name="Winkler M.E."/>
        </authorList>
    </citation>
    <scope>NUCLEOTIDE SEQUENCE</scope>
</reference>
<name>A0A382KCZ4_9ZZZZ</name>
<evidence type="ECO:0000256" key="1">
    <source>
        <dbReference type="ARBA" id="ARBA00022741"/>
    </source>
</evidence>
<dbReference type="EMBL" id="UINC01079400">
    <property type="protein sequence ID" value="SVC21373.1"/>
    <property type="molecule type" value="Genomic_DNA"/>
</dbReference>
<keyword evidence="3" id="KW-0342">GTP-binding</keyword>
<dbReference type="SUPFAM" id="SSF52540">
    <property type="entry name" value="P-loop containing nucleoside triphosphate hydrolases"/>
    <property type="match status" value="1"/>
</dbReference>
<dbReference type="PROSITE" id="PS51722">
    <property type="entry name" value="G_TR_2"/>
    <property type="match status" value="1"/>
</dbReference>
<feature type="domain" description="Tr-type G" evidence="4">
    <location>
        <begin position="1"/>
        <end position="105"/>
    </location>
</feature>
<keyword evidence="2" id="KW-0648">Protein biosynthesis</keyword>
<dbReference type="GO" id="GO:0003924">
    <property type="term" value="F:GTPase activity"/>
    <property type="evidence" value="ECO:0007669"/>
    <property type="project" value="InterPro"/>
</dbReference>
<dbReference type="GO" id="GO:0001514">
    <property type="term" value="P:selenocysteine incorporation"/>
    <property type="evidence" value="ECO:0007669"/>
    <property type="project" value="TreeGrafter"/>
</dbReference>
<dbReference type="GO" id="GO:0035368">
    <property type="term" value="F:selenocysteine insertion sequence binding"/>
    <property type="evidence" value="ECO:0007669"/>
    <property type="project" value="TreeGrafter"/>
</dbReference>
<dbReference type="GO" id="GO:0005829">
    <property type="term" value="C:cytosol"/>
    <property type="evidence" value="ECO:0007669"/>
    <property type="project" value="TreeGrafter"/>
</dbReference>
<dbReference type="PRINTS" id="PR00315">
    <property type="entry name" value="ELONGATNFCT"/>
</dbReference>
<protein>
    <recommendedName>
        <fullName evidence="4">Tr-type G domain-containing protein</fullName>
    </recommendedName>
</protein>
<dbReference type="Pfam" id="PF00009">
    <property type="entry name" value="GTP_EFTU"/>
    <property type="match status" value="1"/>
</dbReference>
<dbReference type="PROSITE" id="PS00301">
    <property type="entry name" value="G_TR_1"/>
    <property type="match status" value="1"/>
</dbReference>
<proteinExistence type="predicted"/>
<evidence type="ECO:0000256" key="2">
    <source>
        <dbReference type="ARBA" id="ARBA00022917"/>
    </source>
</evidence>
<feature type="non-terminal residue" evidence="5">
    <location>
        <position position="105"/>
    </location>
</feature>
<dbReference type="PANTHER" id="PTHR42854:SF3">
    <property type="entry name" value="EUKARYOTIC TRANSLATION INITIATION FACTOR 2 SUBUNIT 3-RELATED"/>
    <property type="match status" value="1"/>
</dbReference>
<dbReference type="Gene3D" id="3.40.50.300">
    <property type="entry name" value="P-loop containing nucleotide triphosphate hydrolases"/>
    <property type="match status" value="1"/>
</dbReference>
<evidence type="ECO:0000256" key="3">
    <source>
        <dbReference type="ARBA" id="ARBA00023134"/>
    </source>
</evidence>
<accession>A0A382KCZ4</accession>
<organism evidence="5">
    <name type="scientific">marine metagenome</name>
    <dbReference type="NCBI Taxonomy" id="408172"/>
    <lineage>
        <taxon>unclassified sequences</taxon>
        <taxon>metagenomes</taxon>
        <taxon>ecological metagenomes</taxon>
    </lineage>
</organism>
<evidence type="ECO:0000259" key="4">
    <source>
        <dbReference type="PROSITE" id="PS51722"/>
    </source>
</evidence>
<dbReference type="InterPro" id="IPR027417">
    <property type="entry name" value="P-loop_NTPase"/>
</dbReference>